<comment type="caution">
    <text evidence="5">The sequence shown here is derived from an EMBL/GenBank/DDBJ whole genome shotgun (WGS) entry which is preliminary data.</text>
</comment>
<dbReference type="PANTHER" id="PTHR34698:SF2">
    <property type="entry name" value="5-OXOPROLINASE SUBUNIT B"/>
    <property type="match status" value="1"/>
</dbReference>
<dbReference type="InterPro" id="IPR029000">
    <property type="entry name" value="Cyclophilin-like_dom_sf"/>
</dbReference>
<dbReference type="InterPro" id="IPR010016">
    <property type="entry name" value="PxpB"/>
</dbReference>
<organism evidence="5 6">
    <name type="scientific">Amnibacterium flavum</name>
    <dbReference type="NCBI Taxonomy" id="2173173"/>
    <lineage>
        <taxon>Bacteria</taxon>
        <taxon>Bacillati</taxon>
        <taxon>Actinomycetota</taxon>
        <taxon>Actinomycetes</taxon>
        <taxon>Micrococcales</taxon>
        <taxon>Microbacteriaceae</taxon>
        <taxon>Amnibacterium</taxon>
    </lineage>
</organism>
<reference evidence="5 6" key="1">
    <citation type="submission" date="2018-05" db="EMBL/GenBank/DDBJ databases">
        <title>Amnibacterium sp. M8JJ-5, whole genome shotgun sequence.</title>
        <authorList>
            <person name="Tuo L."/>
        </authorList>
    </citation>
    <scope>NUCLEOTIDE SEQUENCE [LARGE SCALE GENOMIC DNA]</scope>
    <source>
        <strain evidence="5 6">M8JJ-5</strain>
    </source>
</reference>
<dbReference type="GO" id="GO:0016787">
    <property type="term" value="F:hydrolase activity"/>
    <property type="evidence" value="ECO:0007669"/>
    <property type="project" value="UniProtKB-KW"/>
</dbReference>
<dbReference type="OrthoDB" id="9768696at2"/>
<dbReference type="Gene3D" id="2.40.100.10">
    <property type="entry name" value="Cyclophilin-like"/>
    <property type="match status" value="1"/>
</dbReference>
<feature type="domain" description="Carboxyltransferase" evidence="4">
    <location>
        <begin position="1"/>
        <end position="191"/>
    </location>
</feature>
<dbReference type="PANTHER" id="PTHR34698">
    <property type="entry name" value="5-OXOPROLINASE SUBUNIT B"/>
    <property type="match status" value="1"/>
</dbReference>
<dbReference type="SMART" id="SM00796">
    <property type="entry name" value="AHS1"/>
    <property type="match status" value="1"/>
</dbReference>
<accession>A0A2V1HVH2</accession>
<evidence type="ECO:0000259" key="4">
    <source>
        <dbReference type="SMART" id="SM00796"/>
    </source>
</evidence>
<evidence type="ECO:0000313" key="5">
    <source>
        <dbReference type="EMBL" id="PVZ95000.1"/>
    </source>
</evidence>
<dbReference type="InterPro" id="IPR003833">
    <property type="entry name" value="CT_C_D"/>
</dbReference>
<sequence length="203" mass="21579">MRVLPYGDRALLAEYGDAEETIAAYRALEATRPPGVVALVPAARTVLVRVEPTALTLGNAERWVRETEPIESEDDPGALVVIPVHYDGPDLSDTADLLGMSVAGLIAAHSAADWRCGFVGFSPGFGYLSAADWAHEVPRLATSRPRVPAGSVAVAAGFAGVYPRESPGGWRILGRTDADLWDVDRTPPALLIPGARVRFEAIP</sequence>
<name>A0A2V1HVH2_9MICO</name>
<dbReference type="SUPFAM" id="SSF160467">
    <property type="entry name" value="PH0987 N-terminal domain-like"/>
    <property type="match status" value="1"/>
</dbReference>
<dbReference type="Pfam" id="PF02682">
    <property type="entry name" value="CT_C_D"/>
    <property type="match status" value="1"/>
</dbReference>
<dbReference type="AlphaFoldDB" id="A0A2V1HVH2"/>
<dbReference type="Proteomes" id="UP000244893">
    <property type="component" value="Unassembled WGS sequence"/>
</dbReference>
<keyword evidence="2 5" id="KW-0378">Hydrolase</keyword>
<keyword evidence="1" id="KW-0547">Nucleotide-binding</keyword>
<keyword evidence="3" id="KW-0067">ATP-binding</keyword>
<dbReference type="GO" id="GO:0005524">
    <property type="term" value="F:ATP binding"/>
    <property type="evidence" value="ECO:0007669"/>
    <property type="project" value="UniProtKB-KW"/>
</dbReference>
<evidence type="ECO:0000313" key="6">
    <source>
        <dbReference type="Proteomes" id="UP000244893"/>
    </source>
</evidence>
<evidence type="ECO:0000256" key="3">
    <source>
        <dbReference type="ARBA" id="ARBA00022840"/>
    </source>
</evidence>
<dbReference type="RefSeq" id="WP_116754739.1">
    <property type="nucleotide sequence ID" value="NZ_JBHUEX010000001.1"/>
</dbReference>
<protein>
    <submittedName>
        <fullName evidence="5">Allophanate hydrolase</fullName>
    </submittedName>
</protein>
<dbReference type="SUPFAM" id="SSF50891">
    <property type="entry name" value="Cyclophilin-like"/>
    <property type="match status" value="1"/>
</dbReference>
<dbReference type="EMBL" id="QEOP01000001">
    <property type="protein sequence ID" value="PVZ95000.1"/>
    <property type="molecule type" value="Genomic_DNA"/>
</dbReference>
<keyword evidence="6" id="KW-1185">Reference proteome</keyword>
<proteinExistence type="predicted"/>
<evidence type="ECO:0000256" key="2">
    <source>
        <dbReference type="ARBA" id="ARBA00022801"/>
    </source>
</evidence>
<gene>
    <name evidence="5" type="ORF">DDQ50_00210</name>
</gene>
<evidence type="ECO:0000256" key="1">
    <source>
        <dbReference type="ARBA" id="ARBA00022741"/>
    </source>
</evidence>
<dbReference type="Gene3D" id="3.30.1360.40">
    <property type="match status" value="1"/>
</dbReference>